<dbReference type="Proteomes" id="UP000887116">
    <property type="component" value="Unassembled WGS sequence"/>
</dbReference>
<comment type="caution">
    <text evidence="1">The sequence shown here is derived from an EMBL/GenBank/DDBJ whole genome shotgun (WGS) entry which is preliminary data.</text>
</comment>
<proteinExistence type="predicted"/>
<name>A0A8X6G1C7_TRICU</name>
<reference evidence="1" key="1">
    <citation type="submission" date="2020-07" db="EMBL/GenBank/DDBJ databases">
        <title>Multicomponent nature underlies the extraordinary mechanical properties of spider dragline silk.</title>
        <authorList>
            <person name="Kono N."/>
            <person name="Nakamura H."/>
            <person name="Mori M."/>
            <person name="Yoshida Y."/>
            <person name="Ohtoshi R."/>
            <person name="Malay A.D."/>
            <person name="Moran D.A.P."/>
            <person name="Tomita M."/>
            <person name="Numata K."/>
            <person name="Arakawa K."/>
        </authorList>
    </citation>
    <scope>NUCLEOTIDE SEQUENCE</scope>
</reference>
<keyword evidence="2" id="KW-1185">Reference proteome</keyword>
<evidence type="ECO:0000313" key="1">
    <source>
        <dbReference type="EMBL" id="GFQ92144.1"/>
    </source>
</evidence>
<evidence type="ECO:0000313" key="2">
    <source>
        <dbReference type="Proteomes" id="UP000887116"/>
    </source>
</evidence>
<gene>
    <name evidence="1" type="ORF">TNCT_65961</name>
</gene>
<sequence>MGFRATWKEDLQATTAEMIFGIPIRLPGEYLCRSKRSADPVTFVGRPRKSMQPLSLPTSRSTYNLREKGFGNMQPCLSAYRLPQKGSATSIRNSI</sequence>
<dbReference type="AlphaFoldDB" id="A0A8X6G1C7"/>
<protein>
    <submittedName>
        <fullName evidence="1">Uncharacterized protein</fullName>
    </submittedName>
</protein>
<organism evidence="1 2">
    <name type="scientific">Trichonephila clavata</name>
    <name type="common">Joro spider</name>
    <name type="synonym">Nephila clavata</name>
    <dbReference type="NCBI Taxonomy" id="2740835"/>
    <lineage>
        <taxon>Eukaryota</taxon>
        <taxon>Metazoa</taxon>
        <taxon>Ecdysozoa</taxon>
        <taxon>Arthropoda</taxon>
        <taxon>Chelicerata</taxon>
        <taxon>Arachnida</taxon>
        <taxon>Araneae</taxon>
        <taxon>Araneomorphae</taxon>
        <taxon>Entelegynae</taxon>
        <taxon>Araneoidea</taxon>
        <taxon>Nephilidae</taxon>
        <taxon>Trichonephila</taxon>
    </lineage>
</organism>
<accession>A0A8X6G1C7</accession>
<dbReference type="OrthoDB" id="6425810at2759"/>
<dbReference type="EMBL" id="BMAO01013984">
    <property type="protein sequence ID" value="GFQ92144.1"/>
    <property type="molecule type" value="Genomic_DNA"/>
</dbReference>